<dbReference type="InterPro" id="IPR011009">
    <property type="entry name" value="Kinase-like_dom_sf"/>
</dbReference>
<proteinExistence type="inferred from homology"/>
<evidence type="ECO:0000259" key="2">
    <source>
        <dbReference type="Pfam" id="PF03109"/>
    </source>
</evidence>
<evidence type="ECO:0000313" key="3">
    <source>
        <dbReference type="EMBL" id="JAD90174.1"/>
    </source>
</evidence>
<accession>A0A0A9DNP8</accession>
<name>A0A0A9DNP8_ARUDO</name>
<dbReference type="PANTHER" id="PTHR10566">
    <property type="entry name" value="CHAPERONE-ACTIVITY OF BC1 COMPLEX CABC1 -RELATED"/>
    <property type="match status" value="1"/>
</dbReference>
<reference evidence="3" key="2">
    <citation type="journal article" date="2015" name="Data Brief">
        <title>Shoot transcriptome of the giant reed, Arundo donax.</title>
        <authorList>
            <person name="Barrero R.A."/>
            <person name="Guerrero F.D."/>
            <person name="Moolhuijzen P."/>
            <person name="Goolsby J.A."/>
            <person name="Tidwell J."/>
            <person name="Bellgard S.E."/>
            <person name="Bellgard M.I."/>
        </authorList>
    </citation>
    <scope>NUCLEOTIDE SEQUENCE</scope>
    <source>
        <tissue evidence="3">Shoot tissue taken approximately 20 cm above the soil surface</tissue>
    </source>
</reference>
<organism evidence="3">
    <name type="scientific">Arundo donax</name>
    <name type="common">Giant reed</name>
    <name type="synonym">Donax arundinaceus</name>
    <dbReference type="NCBI Taxonomy" id="35708"/>
    <lineage>
        <taxon>Eukaryota</taxon>
        <taxon>Viridiplantae</taxon>
        <taxon>Streptophyta</taxon>
        <taxon>Embryophyta</taxon>
        <taxon>Tracheophyta</taxon>
        <taxon>Spermatophyta</taxon>
        <taxon>Magnoliopsida</taxon>
        <taxon>Liliopsida</taxon>
        <taxon>Poales</taxon>
        <taxon>Poaceae</taxon>
        <taxon>PACMAD clade</taxon>
        <taxon>Arundinoideae</taxon>
        <taxon>Arundineae</taxon>
        <taxon>Arundo</taxon>
    </lineage>
</organism>
<feature type="domain" description="ABC1 atypical kinase-like" evidence="2">
    <location>
        <begin position="2"/>
        <end position="68"/>
    </location>
</feature>
<sequence>MKIIEGEFECPVSRIFSNVSDEPVAAASFGQVYQGRTVDGDLVAIKVQRPNLLPSVLRDIYILRLGVCMFPFAKTRSYLSI</sequence>
<dbReference type="SUPFAM" id="SSF56112">
    <property type="entry name" value="Protein kinase-like (PK-like)"/>
    <property type="match status" value="1"/>
</dbReference>
<evidence type="ECO:0000256" key="1">
    <source>
        <dbReference type="ARBA" id="ARBA00009670"/>
    </source>
</evidence>
<dbReference type="PANTHER" id="PTHR10566:SF123">
    <property type="entry name" value="PROTEIN KINASE SUPERFAMILY PROTEIN"/>
    <property type="match status" value="1"/>
</dbReference>
<reference evidence="3" key="1">
    <citation type="submission" date="2014-09" db="EMBL/GenBank/DDBJ databases">
        <authorList>
            <person name="Magalhaes I.L.F."/>
            <person name="Oliveira U."/>
            <person name="Santos F.R."/>
            <person name="Vidigal T.H.D.A."/>
            <person name="Brescovit A.D."/>
            <person name="Santos A.J."/>
        </authorList>
    </citation>
    <scope>NUCLEOTIDE SEQUENCE</scope>
    <source>
        <tissue evidence="3">Shoot tissue taken approximately 20 cm above the soil surface</tissue>
    </source>
</reference>
<protein>
    <recommendedName>
        <fullName evidence="2">ABC1 atypical kinase-like domain-containing protein</fullName>
    </recommendedName>
</protein>
<dbReference type="EMBL" id="GBRH01207721">
    <property type="protein sequence ID" value="JAD90174.1"/>
    <property type="molecule type" value="Transcribed_RNA"/>
</dbReference>
<dbReference type="AlphaFoldDB" id="A0A0A9DNP8"/>
<dbReference type="InterPro" id="IPR050154">
    <property type="entry name" value="UbiB_kinase"/>
</dbReference>
<dbReference type="InterPro" id="IPR004147">
    <property type="entry name" value="ABC1_dom"/>
</dbReference>
<comment type="similarity">
    <text evidence="1">Belongs to the protein kinase superfamily. ADCK protein kinase family.</text>
</comment>
<dbReference type="Pfam" id="PF03109">
    <property type="entry name" value="ABC1"/>
    <property type="match status" value="1"/>
</dbReference>